<dbReference type="GO" id="GO:0050660">
    <property type="term" value="F:flavin adenine dinucleotide binding"/>
    <property type="evidence" value="ECO:0007669"/>
    <property type="project" value="InterPro"/>
</dbReference>
<keyword evidence="7" id="KW-1185">Reference proteome</keyword>
<keyword evidence="4" id="KW-0560">Oxidoreductase</keyword>
<dbReference type="RefSeq" id="XP_016294079.1">
    <property type="nucleotide sequence ID" value="XM_016434679.1"/>
</dbReference>
<dbReference type="GO" id="GO:0050661">
    <property type="term" value="F:NADP binding"/>
    <property type="evidence" value="ECO:0007669"/>
    <property type="project" value="InterPro"/>
</dbReference>
<evidence type="ECO:0000256" key="2">
    <source>
        <dbReference type="ARBA" id="ARBA00022630"/>
    </source>
</evidence>
<dbReference type="PANTHER" id="PTHR43872">
    <property type="entry name" value="MONOOXYGENASE, PUTATIVE (AFU_ORTHOLOGUE AFUA_8G02570)-RELATED"/>
    <property type="match status" value="1"/>
</dbReference>
<dbReference type="AlphaFoldDB" id="V5EUP7"/>
<evidence type="ECO:0000256" key="3">
    <source>
        <dbReference type="ARBA" id="ARBA00022827"/>
    </source>
</evidence>
<evidence type="ECO:0008006" key="8">
    <source>
        <dbReference type="Google" id="ProtNLM"/>
    </source>
</evidence>
<reference evidence="7" key="1">
    <citation type="journal article" date="2013" name="Genome Announc.">
        <title>Draft genome sequence of Pseudozyma brasiliensis sp. nov. strain GHG001, a high producer of endo-1,4-xylanase isolated from an insect pest of sugarcane.</title>
        <authorList>
            <person name="Oliveira J.V.D.C."/>
            <person name="dos Santos R.A.C."/>
            <person name="Borges T.A."/>
            <person name="Riano-Pachon D.M."/>
            <person name="Goldman G.H."/>
        </authorList>
    </citation>
    <scope>NUCLEOTIDE SEQUENCE [LARGE SCALE GENOMIC DNA]</scope>
    <source>
        <strain evidence="7">GHG001</strain>
    </source>
</reference>
<sequence>MGSIPEASAYGHDDPTGIDDVLIVGAGISGINAACRLTDSLPHLSYTILEGRTTFGGTWDLFKYPGIRSDSDLHTFGYAFKAWKGPAIAGAPEILNGNKCWTVTTKHALTGETKIYRARFYLNCCGYYDYNQPLEAKIQGIEDFAGSVVHPQFWKLTEQDYADKKVAIIGSGATAITLLPALAGKTKHVTLVQRSPSYIAARNPNDPLADLLQSHLPETWASFLIRQRNVASTYAIYHLARTFPNFFRNLLASGTQKLLPSDVSMEKHFTPKYNPWDQRICMSPNGDFFQALREGHASIATGNITSIKGNQITLNSGERIDADIIVTATGLKLQLGGGVAINVDGEAVKTNEKFVWRGCMIENVPNFAFAMGYTNAAWTLGSDCTAHFVVRVLAHMAKSGKLSVTPEAIRRGELVEANLLDMNSTYVTKARDTLPKAATTGPWQRRTNYWYDMWSAKYASFDQLVFA</sequence>
<dbReference type="EMBL" id="KI545855">
    <property type="protein sequence ID" value="EST09090.1"/>
    <property type="molecule type" value="Genomic_DNA"/>
</dbReference>
<dbReference type="Pfam" id="PF00743">
    <property type="entry name" value="FMO-like"/>
    <property type="match status" value="1"/>
</dbReference>
<evidence type="ECO:0000256" key="5">
    <source>
        <dbReference type="ARBA" id="ARBA00023033"/>
    </source>
</evidence>
<protein>
    <recommendedName>
        <fullName evidence="8">Monooxygenase</fullName>
    </recommendedName>
</protein>
<dbReference type="eggNOG" id="KOG1399">
    <property type="taxonomic scope" value="Eukaryota"/>
</dbReference>
<comment type="cofactor">
    <cofactor evidence="1">
        <name>FAD</name>
        <dbReference type="ChEBI" id="CHEBI:57692"/>
    </cofactor>
</comment>
<dbReference type="InterPro" id="IPR051820">
    <property type="entry name" value="FAD-binding_MO"/>
</dbReference>
<keyword evidence="2" id="KW-0285">Flavoprotein</keyword>
<dbReference type="Gene3D" id="3.50.50.60">
    <property type="entry name" value="FAD/NAD(P)-binding domain"/>
    <property type="match status" value="3"/>
</dbReference>
<dbReference type="OMA" id="AYRVQTQ"/>
<dbReference type="SUPFAM" id="SSF51905">
    <property type="entry name" value="FAD/NAD(P)-binding domain"/>
    <property type="match status" value="1"/>
</dbReference>
<proteinExistence type="predicted"/>
<dbReference type="InterPro" id="IPR020946">
    <property type="entry name" value="Flavin_mOase-like"/>
</dbReference>
<evidence type="ECO:0000313" key="7">
    <source>
        <dbReference type="Proteomes" id="UP000019377"/>
    </source>
</evidence>
<dbReference type="STRING" id="1365824.V5EUP7"/>
<dbReference type="InterPro" id="IPR036188">
    <property type="entry name" value="FAD/NAD-bd_sf"/>
</dbReference>
<evidence type="ECO:0000313" key="6">
    <source>
        <dbReference type="EMBL" id="EST09090.1"/>
    </source>
</evidence>
<dbReference type="PANTHER" id="PTHR43872:SF1">
    <property type="entry name" value="MONOOXYGENASE, PUTATIVE (AFU_ORTHOLOGUE AFUA_8G02570)-RELATED"/>
    <property type="match status" value="1"/>
</dbReference>
<dbReference type="GeneID" id="27417286"/>
<name>V5EUP7_KALBG</name>
<keyword evidence="5" id="KW-0503">Monooxygenase</keyword>
<dbReference type="Proteomes" id="UP000019377">
    <property type="component" value="Unassembled WGS sequence"/>
</dbReference>
<keyword evidence="3" id="KW-0274">FAD</keyword>
<dbReference type="OrthoDB" id="74360at2759"/>
<evidence type="ECO:0000256" key="1">
    <source>
        <dbReference type="ARBA" id="ARBA00001974"/>
    </source>
</evidence>
<dbReference type="Pfam" id="PF13450">
    <property type="entry name" value="NAD_binding_8"/>
    <property type="match status" value="1"/>
</dbReference>
<dbReference type="GO" id="GO:0004499">
    <property type="term" value="F:N,N-dimethylaniline monooxygenase activity"/>
    <property type="evidence" value="ECO:0007669"/>
    <property type="project" value="InterPro"/>
</dbReference>
<organism evidence="6 7">
    <name type="scientific">Kalmanozyma brasiliensis (strain GHG001)</name>
    <name type="common">Yeast</name>
    <name type="synonym">Pseudozyma brasiliensis</name>
    <dbReference type="NCBI Taxonomy" id="1365824"/>
    <lineage>
        <taxon>Eukaryota</taxon>
        <taxon>Fungi</taxon>
        <taxon>Dikarya</taxon>
        <taxon>Basidiomycota</taxon>
        <taxon>Ustilaginomycotina</taxon>
        <taxon>Ustilaginomycetes</taxon>
        <taxon>Ustilaginales</taxon>
        <taxon>Ustilaginaceae</taxon>
        <taxon>Kalmanozyma</taxon>
    </lineage>
</organism>
<evidence type="ECO:0000256" key="4">
    <source>
        <dbReference type="ARBA" id="ARBA00023002"/>
    </source>
</evidence>
<gene>
    <name evidence="6" type="ORF">PSEUBRA_SCAF13g02023</name>
</gene>
<accession>V5EUP7</accession>
<dbReference type="HOGENOM" id="CLU_032067_2_0_1"/>